<feature type="domain" description="N-acetyltransferase" evidence="6">
    <location>
        <begin position="9"/>
        <end position="181"/>
    </location>
</feature>
<dbReference type="PROSITE" id="PS51186">
    <property type="entry name" value="GNAT"/>
    <property type="match status" value="1"/>
</dbReference>
<keyword evidence="1" id="KW-0678">Repressor</keyword>
<protein>
    <submittedName>
        <fullName evidence="7">GNAT family N-acetyltransferase</fullName>
    </submittedName>
</protein>
<evidence type="ECO:0000313" key="7">
    <source>
        <dbReference type="EMBL" id="PWE17756.1"/>
    </source>
</evidence>
<evidence type="ECO:0000313" key="8">
    <source>
        <dbReference type="Proteomes" id="UP000245168"/>
    </source>
</evidence>
<comment type="catalytic activity">
    <reaction evidence="5">
        <text>glycyl-tRNA(Gly) + acetyl-CoA = N-acetylglycyl-tRNA(Gly) + CoA + H(+)</text>
        <dbReference type="Rhea" id="RHEA:81867"/>
        <dbReference type="Rhea" id="RHEA-COMP:9683"/>
        <dbReference type="Rhea" id="RHEA-COMP:19766"/>
        <dbReference type="ChEBI" id="CHEBI:15378"/>
        <dbReference type="ChEBI" id="CHEBI:57287"/>
        <dbReference type="ChEBI" id="CHEBI:57288"/>
        <dbReference type="ChEBI" id="CHEBI:78522"/>
        <dbReference type="ChEBI" id="CHEBI:232036"/>
    </reaction>
</comment>
<evidence type="ECO:0000259" key="6">
    <source>
        <dbReference type="PROSITE" id="PS51186"/>
    </source>
</evidence>
<evidence type="ECO:0000256" key="2">
    <source>
        <dbReference type="ARBA" id="ARBA00022649"/>
    </source>
</evidence>
<comment type="caution">
    <text evidence="7">The sequence shown here is derived from an EMBL/GenBank/DDBJ whole genome shotgun (WGS) entry which is preliminary data.</text>
</comment>
<dbReference type="CDD" id="cd04301">
    <property type="entry name" value="NAT_SF"/>
    <property type="match status" value="1"/>
</dbReference>
<evidence type="ECO:0000256" key="3">
    <source>
        <dbReference type="ARBA" id="ARBA00022679"/>
    </source>
</evidence>
<name>A0A2U2BUP6_9PROT</name>
<dbReference type="PANTHER" id="PTHR36449">
    <property type="entry name" value="ACETYLTRANSFERASE-RELATED"/>
    <property type="match status" value="1"/>
</dbReference>
<evidence type="ECO:0000256" key="5">
    <source>
        <dbReference type="ARBA" id="ARBA00049880"/>
    </source>
</evidence>
<dbReference type="GO" id="GO:0016747">
    <property type="term" value="F:acyltransferase activity, transferring groups other than amino-acyl groups"/>
    <property type="evidence" value="ECO:0007669"/>
    <property type="project" value="InterPro"/>
</dbReference>
<proteinExistence type="predicted"/>
<dbReference type="EMBL" id="QEXV01000003">
    <property type="protein sequence ID" value="PWE17756.1"/>
    <property type="molecule type" value="Genomic_DNA"/>
</dbReference>
<keyword evidence="8" id="KW-1185">Reference proteome</keyword>
<accession>A0A2U2BUP6</accession>
<dbReference type="InterPro" id="IPR016181">
    <property type="entry name" value="Acyl_CoA_acyltransferase"/>
</dbReference>
<dbReference type="Gene3D" id="3.40.630.30">
    <property type="match status" value="1"/>
</dbReference>
<dbReference type="OrthoDB" id="9793394at2"/>
<gene>
    <name evidence="7" type="ORF">DDZ18_08870</name>
</gene>
<sequence length="183" mass="20365">MPADADDRLRIEPLDPARHDRAGFTCGVAKLDNFIRRTARKQADADITNVFVLTDDGRRILGYFTLNAHSIHREDMGSAAPRAGSDDRPIPAAFLGFLAIASGHQGQGLGEALLFAALERALAASERIALHSVVLDVLDDGDSAARDRRKRFYETHGFRAFESDPWRMYLPMATVREIFRRAE</sequence>
<dbReference type="Pfam" id="PF13508">
    <property type="entry name" value="Acetyltransf_7"/>
    <property type="match status" value="1"/>
</dbReference>
<evidence type="ECO:0000256" key="1">
    <source>
        <dbReference type="ARBA" id="ARBA00022491"/>
    </source>
</evidence>
<dbReference type="Proteomes" id="UP000245168">
    <property type="component" value="Unassembled WGS sequence"/>
</dbReference>
<keyword evidence="2" id="KW-1277">Toxin-antitoxin system</keyword>
<keyword evidence="4" id="KW-0012">Acyltransferase</keyword>
<dbReference type="PANTHER" id="PTHR36449:SF1">
    <property type="entry name" value="ACETYLTRANSFERASE"/>
    <property type="match status" value="1"/>
</dbReference>
<dbReference type="AlphaFoldDB" id="A0A2U2BUP6"/>
<dbReference type="RefSeq" id="WP_109252987.1">
    <property type="nucleotide sequence ID" value="NZ_QEXV01000003.1"/>
</dbReference>
<reference evidence="8" key="1">
    <citation type="submission" date="2018-05" db="EMBL/GenBank/DDBJ databases">
        <authorList>
            <person name="Liu B.-T."/>
        </authorList>
    </citation>
    <scope>NUCLEOTIDE SEQUENCE [LARGE SCALE GENOMIC DNA]</scope>
    <source>
        <strain evidence="8">WD6-1</strain>
    </source>
</reference>
<dbReference type="SUPFAM" id="SSF55729">
    <property type="entry name" value="Acyl-CoA N-acyltransferases (Nat)"/>
    <property type="match status" value="1"/>
</dbReference>
<organism evidence="7 8">
    <name type="scientific">Marinicauda salina</name>
    <dbReference type="NCBI Taxonomy" id="2135793"/>
    <lineage>
        <taxon>Bacteria</taxon>
        <taxon>Pseudomonadati</taxon>
        <taxon>Pseudomonadota</taxon>
        <taxon>Alphaproteobacteria</taxon>
        <taxon>Maricaulales</taxon>
        <taxon>Maricaulaceae</taxon>
        <taxon>Marinicauda</taxon>
    </lineage>
</organism>
<dbReference type="InterPro" id="IPR000182">
    <property type="entry name" value="GNAT_dom"/>
</dbReference>
<evidence type="ECO:0000256" key="4">
    <source>
        <dbReference type="ARBA" id="ARBA00023315"/>
    </source>
</evidence>
<keyword evidence="3 7" id="KW-0808">Transferase</keyword>